<dbReference type="AlphaFoldDB" id="A0AAD6G5S6"/>
<dbReference type="InterPro" id="IPR052471">
    <property type="entry name" value="PBI_I9"/>
</dbReference>
<dbReference type="PANTHER" id="PTHR28288">
    <property type="entry name" value="PROTEASE B INHIBITOR 2"/>
    <property type="match status" value="1"/>
</dbReference>
<keyword evidence="3" id="KW-1185">Reference proteome</keyword>
<evidence type="ECO:0008006" key="4">
    <source>
        <dbReference type="Google" id="ProtNLM"/>
    </source>
</evidence>
<reference evidence="2" key="2">
    <citation type="journal article" date="2023" name="IMA Fungus">
        <title>Comparative genomic study of the Penicillium genus elucidates a diverse pangenome and 15 lateral gene transfer events.</title>
        <authorList>
            <person name="Petersen C."/>
            <person name="Sorensen T."/>
            <person name="Nielsen M.R."/>
            <person name="Sondergaard T.E."/>
            <person name="Sorensen J.L."/>
            <person name="Fitzpatrick D.A."/>
            <person name="Frisvad J.C."/>
            <person name="Nielsen K.L."/>
        </authorList>
    </citation>
    <scope>NUCLEOTIDE SEQUENCE</scope>
    <source>
        <strain evidence="2">IBT 16125</strain>
    </source>
</reference>
<name>A0AAD6G5S6_9EURO</name>
<dbReference type="GeneID" id="81595564"/>
<proteinExistence type="inferred from homology"/>
<dbReference type="GO" id="GO:0042144">
    <property type="term" value="P:vacuole fusion, non-autophagic"/>
    <property type="evidence" value="ECO:0007669"/>
    <property type="project" value="TreeGrafter"/>
</dbReference>
<dbReference type="Gene3D" id="3.30.70.80">
    <property type="entry name" value="Peptidase S8 propeptide/proteinase inhibitor I9"/>
    <property type="match status" value="1"/>
</dbReference>
<organism evidence="2 3">
    <name type="scientific">Penicillium daleae</name>
    <dbReference type="NCBI Taxonomy" id="63821"/>
    <lineage>
        <taxon>Eukaryota</taxon>
        <taxon>Fungi</taxon>
        <taxon>Dikarya</taxon>
        <taxon>Ascomycota</taxon>
        <taxon>Pezizomycotina</taxon>
        <taxon>Eurotiomycetes</taxon>
        <taxon>Eurotiomycetidae</taxon>
        <taxon>Eurotiales</taxon>
        <taxon>Aspergillaceae</taxon>
        <taxon>Penicillium</taxon>
    </lineage>
</organism>
<evidence type="ECO:0000256" key="1">
    <source>
        <dbReference type="ARBA" id="ARBA00038069"/>
    </source>
</evidence>
<dbReference type="GO" id="GO:0004866">
    <property type="term" value="F:endopeptidase inhibitor activity"/>
    <property type="evidence" value="ECO:0007669"/>
    <property type="project" value="TreeGrafter"/>
</dbReference>
<dbReference type="EMBL" id="JAPVEA010000002">
    <property type="protein sequence ID" value="KAJ5460386.1"/>
    <property type="molecule type" value="Genomic_DNA"/>
</dbReference>
<sequence length="104" mass="11403">MPLSYNVTLKPDASADKLEAAKEEAIGKGGTIKHEYSLIKGFVYASLMIPFSGDFALDVFLLHLVGSRIDISSPSSVEFPDDHVDTLESNDHVHVERDAEVKTQ</sequence>
<evidence type="ECO:0000313" key="2">
    <source>
        <dbReference type="EMBL" id="KAJ5460386.1"/>
    </source>
</evidence>
<dbReference type="PANTHER" id="PTHR28288:SF2">
    <property type="entry name" value="PROTEASE B INHIBITOR 2"/>
    <property type="match status" value="1"/>
</dbReference>
<gene>
    <name evidence="2" type="ORF">N7458_001938</name>
</gene>
<accession>A0AAD6G5S6</accession>
<dbReference type="InterPro" id="IPR037045">
    <property type="entry name" value="S8pro/Inhibitor_I9_sf"/>
</dbReference>
<dbReference type="Proteomes" id="UP001213681">
    <property type="component" value="Unassembled WGS sequence"/>
</dbReference>
<comment type="caution">
    <text evidence="2">The sequence shown here is derived from an EMBL/GenBank/DDBJ whole genome shotgun (WGS) entry which is preliminary data.</text>
</comment>
<evidence type="ECO:0000313" key="3">
    <source>
        <dbReference type="Proteomes" id="UP001213681"/>
    </source>
</evidence>
<comment type="similarity">
    <text evidence="1">Belongs to the protease inhibitor I9 family.</text>
</comment>
<dbReference type="RefSeq" id="XP_056769428.1">
    <property type="nucleotide sequence ID" value="XM_056905321.1"/>
</dbReference>
<reference evidence="2" key="1">
    <citation type="submission" date="2022-12" db="EMBL/GenBank/DDBJ databases">
        <authorList>
            <person name="Petersen C."/>
        </authorList>
    </citation>
    <scope>NUCLEOTIDE SEQUENCE</scope>
    <source>
        <strain evidence="2">IBT 16125</strain>
    </source>
</reference>
<protein>
    <recommendedName>
        <fullName evidence="4">Inhibitor I9 domain-containing protein</fullName>
    </recommendedName>
</protein>
<dbReference type="SUPFAM" id="SSF54897">
    <property type="entry name" value="Protease propeptides/inhibitors"/>
    <property type="match status" value="1"/>
</dbReference>